<keyword evidence="3" id="KW-1185">Reference proteome</keyword>
<dbReference type="FunCoup" id="A0A2T2ZSP3">
    <property type="interactions" value="46"/>
</dbReference>
<gene>
    <name evidence="2" type="ORF">BD289DRAFT_379447</name>
</gene>
<feature type="compositionally biased region" description="Basic and acidic residues" evidence="1">
    <location>
        <begin position="440"/>
        <end position="449"/>
    </location>
</feature>
<dbReference type="OrthoDB" id="258495at2759"/>
<dbReference type="SUPFAM" id="SSF56281">
    <property type="entry name" value="Metallo-hydrolase/oxidoreductase"/>
    <property type="match status" value="1"/>
</dbReference>
<dbReference type="Proteomes" id="UP000241462">
    <property type="component" value="Unassembled WGS sequence"/>
</dbReference>
<evidence type="ECO:0000313" key="2">
    <source>
        <dbReference type="EMBL" id="PSR75281.1"/>
    </source>
</evidence>
<dbReference type="AlphaFoldDB" id="A0A2T2ZSP3"/>
<feature type="region of interest" description="Disordered" evidence="1">
    <location>
        <begin position="440"/>
        <end position="538"/>
    </location>
</feature>
<dbReference type="STRING" id="2025994.A0A2T2ZSP3"/>
<dbReference type="PRINTS" id="PR00388">
    <property type="entry name" value="PDIESTERASE2"/>
</dbReference>
<accession>A0A2T2ZSP3</accession>
<feature type="region of interest" description="Disordered" evidence="1">
    <location>
        <begin position="1"/>
        <end position="37"/>
    </location>
</feature>
<dbReference type="Gene3D" id="3.60.15.10">
    <property type="entry name" value="Ribonuclease Z/Hydroxyacylglutathione hydrolase-like"/>
    <property type="match status" value="1"/>
</dbReference>
<dbReference type="PANTHER" id="PTHR28283">
    <property type="entry name" value="3',5'-CYCLIC-NUCLEOTIDE PHOSPHODIESTERASE 1"/>
    <property type="match status" value="1"/>
</dbReference>
<dbReference type="Pfam" id="PF02112">
    <property type="entry name" value="PDEase_II"/>
    <property type="match status" value="2"/>
</dbReference>
<dbReference type="GO" id="GO:0047555">
    <property type="term" value="F:3',5'-cyclic-GMP phosphodiesterase activity"/>
    <property type="evidence" value="ECO:0007669"/>
    <property type="project" value="TreeGrafter"/>
</dbReference>
<dbReference type="GO" id="GO:0006198">
    <property type="term" value="P:cAMP catabolic process"/>
    <property type="evidence" value="ECO:0007669"/>
    <property type="project" value="InterPro"/>
</dbReference>
<organism evidence="2 3">
    <name type="scientific">Coniella lustricola</name>
    <dbReference type="NCBI Taxonomy" id="2025994"/>
    <lineage>
        <taxon>Eukaryota</taxon>
        <taxon>Fungi</taxon>
        <taxon>Dikarya</taxon>
        <taxon>Ascomycota</taxon>
        <taxon>Pezizomycotina</taxon>
        <taxon>Sordariomycetes</taxon>
        <taxon>Sordariomycetidae</taxon>
        <taxon>Diaporthales</taxon>
        <taxon>Schizoparmaceae</taxon>
        <taxon>Coniella</taxon>
    </lineage>
</organism>
<dbReference type="GO" id="GO:0004115">
    <property type="term" value="F:3',5'-cyclic-AMP phosphodiesterase activity"/>
    <property type="evidence" value="ECO:0007669"/>
    <property type="project" value="InterPro"/>
</dbReference>
<dbReference type="InterPro" id="IPR036866">
    <property type="entry name" value="RibonucZ/Hydroxyglut_hydro"/>
</dbReference>
<sequence>MADEGTRPAKPGDTTTSSAHASPSAAASGSASSLTSGPAPAADAALQVIILGSQGGPLETNCTAFLVRSLATGWRKGSLMAVDAGVHLGAITQILENTQPPNLGESKELALPYELRTGPFAGLKVHSASAKTNAARIQGDLIDTYLITHPHLDHISGFVINTAGLAGPRRKKLAGLPTTIQALKTHIFNNVIWPNLSDEDHGAGLFTYMRLNEGGFPGMGNVDGYLEFNEGLAVKTWSVSHGHLVERQPHRGSAPNTRFGSLDAPTGTLGFNIGMLSPRSIAHNNASPNLPGYFQQHPVNAPHERAQSIMPLPGSGGPPGTRAPVGMNLNSNPSPTEVPYVYDSSSYFIRDVETGVEVLIFGDVESDSISMHPRNLHIWQEAAPKVAEGKLKAILIECSYDDSRPMDRLFGHLTPSFLIEEMMVLANEVKRHRIRQAMARAKEAEETRRTVKRKREGGNEMTIAGRRRATRALTRDWTSTTPGEDPISPRTVKAQWLTGSQGTGRSEGEGSGGTESPPARSRTPVGQTSLDPAQPASAAAEQAVATAAAAAEAEENDRPQLEGVKVVIIHMKDTMNDDQPVGEIIHEELLEHETFMETPLGCEWVISEVGQSLML</sequence>
<proteinExistence type="predicted"/>
<name>A0A2T2ZSP3_9PEZI</name>
<dbReference type="CDD" id="cd07735">
    <property type="entry name" value="class_II_PDE_MBL-fold"/>
    <property type="match status" value="1"/>
</dbReference>
<dbReference type="GO" id="GO:1902660">
    <property type="term" value="P:negative regulation of glucose mediated signaling pathway"/>
    <property type="evidence" value="ECO:0007669"/>
    <property type="project" value="TreeGrafter"/>
</dbReference>
<dbReference type="InterPro" id="IPR000396">
    <property type="entry name" value="Pdiesterase2"/>
</dbReference>
<evidence type="ECO:0000313" key="3">
    <source>
        <dbReference type="Proteomes" id="UP000241462"/>
    </source>
</evidence>
<dbReference type="InParanoid" id="A0A2T2ZSP3"/>
<evidence type="ECO:0000256" key="1">
    <source>
        <dbReference type="SAM" id="MobiDB-lite"/>
    </source>
</evidence>
<reference evidence="2 3" key="1">
    <citation type="journal article" date="2018" name="Mycol. Prog.">
        <title>Coniella lustricola, a new species from submerged detritus.</title>
        <authorList>
            <person name="Raudabaugh D.B."/>
            <person name="Iturriaga T."/>
            <person name="Carver A."/>
            <person name="Mondo S."/>
            <person name="Pangilinan J."/>
            <person name="Lipzen A."/>
            <person name="He G."/>
            <person name="Amirebrahimi M."/>
            <person name="Grigoriev I.V."/>
            <person name="Miller A.N."/>
        </authorList>
    </citation>
    <scope>NUCLEOTIDE SEQUENCE [LARGE SCALE GENOMIC DNA]</scope>
    <source>
        <strain evidence="2 3">B22-T-1</strain>
    </source>
</reference>
<dbReference type="EMBL" id="KZ678778">
    <property type="protein sequence ID" value="PSR75281.1"/>
    <property type="molecule type" value="Genomic_DNA"/>
</dbReference>
<feature type="compositionally biased region" description="Low complexity" evidence="1">
    <location>
        <begin position="14"/>
        <end position="37"/>
    </location>
</feature>
<protein>
    <submittedName>
        <fullName evidence="2">cAMP phosphodiesterases class-II-domain-containing protein</fullName>
    </submittedName>
</protein>
<dbReference type="PANTHER" id="PTHR28283:SF1">
    <property type="entry name" value="3',5'-CYCLIC-NUCLEOTIDE PHOSPHODIESTERASE 1"/>
    <property type="match status" value="1"/>
</dbReference>